<evidence type="ECO:0000256" key="1">
    <source>
        <dbReference type="ARBA" id="ARBA00004496"/>
    </source>
</evidence>
<dbReference type="Gene3D" id="3.40.50.2300">
    <property type="match status" value="1"/>
</dbReference>
<dbReference type="AlphaFoldDB" id="A0A3E0HD74"/>
<dbReference type="Pfam" id="PF00072">
    <property type="entry name" value="Response_reg"/>
    <property type="match status" value="1"/>
</dbReference>
<dbReference type="Gene3D" id="1.10.10.10">
    <property type="entry name" value="Winged helix-like DNA-binding domain superfamily/Winged helix DNA-binding domain"/>
    <property type="match status" value="1"/>
</dbReference>
<dbReference type="CDD" id="cd00383">
    <property type="entry name" value="trans_reg_C"/>
    <property type="match status" value="1"/>
</dbReference>
<gene>
    <name evidence="11" type="ORF">BCF44_110296</name>
</gene>
<dbReference type="PROSITE" id="PS51755">
    <property type="entry name" value="OMPR_PHOB"/>
    <property type="match status" value="1"/>
</dbReference>
<evidence type="ECO:0000256" key="3">
    <source>
        <dbReference type="ARBA" id="ARBA00023012"/>
    </source>
</evidence>
<dbReference type="PROSITE" id="PS50110">
    <property type="entry name" value="RESPONSE_REGULATORY"/>
    <property type="match status" value="1"/>
</dbReference>
<dbReference type="GO" id="GO:0005829">
    <property type="term" value="C:cytosol"/>
    <property type="evidence" value="ECO:0007669"/>
    <property type="project" value="TreeGrafter"/>
</dbReference>
<dbReference type="InterPro" id="IPR039420">
    <property type="entry name" value="WalR-like"/>
</dbReference>
<evidence type="ECO:0000313" key="11">
    <source>
        <dbReference type="EMBL" id="REH42797.1"/>
    </source>
</evidence>
<protein>
    <submittedName>
        <fullName evidence="11">Two-component system response regulator MprA</fullName>
    </submittedName>
</protein>
<feature type="modified residue" description="4-aspartylphosphate" evidence="7">
    <location>
        <position position="51"/>
    </location>
</feature>
<feature type="DNA-binding region" description="OmpR/PhoB-type" evidence="8">
    <location>
        <begin position="124"/>
        <end position="222"/>
    </location>
</feature>
<evidence type="ECO:0000256" key="6">
    <source>
        <dbReference type="ARBA" id="ARBA00023163"/>
    </source>
</evidence>
<reference evidence="11 12" key="1">
    <citation type="submission" date="2018-08" db="EMBL/GenBank/DDBJ databases">
        <title>Genomic Encyclopedia of Archaeal and Bacterial Type Strains, Phase II (KMG-II): from individual species to whole genera.</title>
        <authorList>
            <person name="Goeker M."/>
        </authorList>
    </citation>
    <scope>NUCLEOTIDE SEQUENCE [LARGE SCALE GENOMIC DNA]</scope>
    <source>
        <strain evidence="11 12">DSM 45791</strain>
    </source>
</reference>
<keyword evidence="5 8" id="KW-0238">DNA-binding</keyword>
<evidence type="ECO:0000256" key="8">
    <source>
        <dbReference type="PROSITE-ProRule" id="PRU01091"/>
    </source>
</evidence>
<dbReference type="GO" id="GO:0006355">
    <property type="term" value="P:regulation of DNA-templated transcription"/>
    <property type="evidence" value="ECO:0007669"/>
    <property type="project" value="InterPro"/>
</dbReference>
<evidence type="ECO:0000256" key="4">
    <source>
        <dbReference type="ARBA" id="ARBA00023015"/>
    </source>
</evidence>
<keyword evidence="2 7" id="KW-0597">Phosphoprotein</keyword>
<dbReference type="PANTHER" id="PTHR48111">
    <property type="entry name" value="REGULATOR OF RPOS"/>
    <property type="match status" value="1"/>
</dbReference>
<evidence type="ECO:0000259" key="9">
    <source>
        <dbReference type="PROSITE" id="PS50110"/>
    </source>
</evidence>
<dbReference type="SMART" id="SM00862">
    <property type="entry name" value="Trans_reg_C"/>
    <property type="match status" value="1"/>
</dbReference>
<dbReference type="InterPro" id="IPR011006">
    <property type="entry name" value="CheY-like_superfamily"/>
</dbReference>
<evidence type="ECO:0000256" key="7">
    <source>
        <dbReference type="PROSITE-ProRule" id="PRU00169"/>
    </source>
</evidence>
<sequence>MRVLVVDDEPAVRESISRSLRFEGYEVELAADGESALKFQAARPADAVVLDVMMPVIDGLETCRRLRATGDRVPVLMLTARRAIGDRVTGLDAGADDYLVKPFALEELLARLRALLRRTDTGGSEKLVFGDLELNVTARTVLRGDRQIELTRTEFDLLELLLRHPRRVLSRSVLFTEVWGYDFGTGSNSLDVYIGYLRRKLEAHGEPRLVHTIRGVGYVLKESENA</sequence>
<dbReference type="RefSeq" id="WP_116177594.1">
    <property type="nucleotide sequence ID" value="NZ_CP144375.1"/>
</dbReference>
<comment type="subcellular location">
    <subcellularLocation>
        <location evidence="1">Cytoplasm</location>
    </subcellularLocation>
</comment>
<evidence type="ECO:0000259" key="10">
    <source>
        <dbReference type="PROSITE" id="PS51755"/>
    </source>
</evidence>
<feature type="domain" description="OmpR/PhoB-type" evidence="10">
    <location>
        <begin position="124"/>
        <end position="222"/>
    </location>
</feature>
<keyword evidence="12" id="KW-1185">Reference proteome</keyword>
<dbReference type="EMBL" id="QUNO01000010">
    <property type="protein sequence ID" value="REH42797.1"/>
    <property type="molecule type" value="Genomic_DNA"/>
</dbReference>
<dbReference type="FunFam" id="1.10.10.10:FF:000005">
    <property type="entry name" value="Two-component system response regulator"/>
    <property type="match status" value="1"/>
</dbReference>
<comment type="caution">
    <text evidence="11">The sequence shown here is derived from an EMBL/GenBank/DDBJ whole genome shotgun (WGS) entry which is preliminary data.</text>
</comment>
<dbReference type="Proteomes" id="UP000256269">
    <property type="component" value="Unassembled WGS sequence"/>
</dbReference>
<evidence type="ECO:0000313" key="12">
    <source>
        <dbReference type="Proteomes" id="UP000256269"/>
    </source>
</evidence>
<dbReference type="CDD" id="cd17627">
    <property type="entry name" value="REC_OmpR_PrrA-like"/>
    <property type="match status" value="1"/>
</dbReference>
<dbReference type="InterPro" id="IPR001867">
    <property type="entry name" value="OmpR/PhoB-type_DNA-bd"/>
</dbReference>
<dbReference type="GO" id="GO:0032993">
    <property type="term" value="C:protein-DNA complex"/>
    <property type="evidence" value="ECO:0007669"/>
    <property type="project" value="TreeGrafter"/>
</dbReference>
<dbReference type="InterPro" id="IPR036388">
    <property type="entry name" value="WH-like_DNA-bd_sf"/>
</dbReference>
<feature type="domain" description="Response regulatory" evidence="9">
    <location>
        <begin position="2"/>
        <end position="116"/>
    </location>
</feature>
<dbReference type="PANTHER" id="PTHR48111:SF22">
    <property type="entry name" value="REGULATOR OF RPOS"/>
    <property type="match status" value="1"/>
</dbReference>
<dbReference type="OrthoDB" id="5242462at2"/>
<keyword evidence="3" id="KW-0902">Two-component regulatory system</keyword>
<dbReference type="FunFam" id="3.40.50.2300:FF:000001">
    <property type="entry name" value="DNA-binding response regulator PhoB"/>
    <property type="match status" value="1"/>
</dbReference>
<keyword evidence="4" id="KW-0805">Transcription regulation</keyword>
<dbReference type="GO" id="GO:0000976">
    <property type="term" value="F:transcription cis-regulatory region binding"/>
    <property type="evidence" value="ECO:0007669"/>
    <property type="project" value="TreeGrafter"/>
</dbReference>
<dbReference type="SUPFAM" id="SSF52172">
    <property type="entry name" value="CheY-like"/>
    <property type="match status" value="1"/>
</dbReference>
<dbReference type="Gene3D" id="6.10.250.690">
    <property type="match status" value="1"/>
</dbReference>
<dbReference type="SMART" id="SM00448">
    <property type="entry name" value="REC"/>
    <property type="match status" value="1"/>
</dbReference>
<name>A0A3E0HD74_9PSEU</name>
<accession>A0A3E0HD74</accession>
<keyword evidence="6" id="KW-0804">Transcription</keyword>
<evidence type="ECO:0000256" key="2">
    <source>
        <dbReference type="ARBA" id="ARBA00022553"/>
    </source>
</evidence>
<dbReference type="GO" id="GO:0000156">
    <property type="term" value="F:phosphorelay response regulator activity"/>
    <property type="evidence" value="ECO:0007669"/>
    <property type="project" value="TreeGrafter"/>
</dbReference>
<organism evidence="11 12">
    <name type="scientific">Kutzneria buriramensis</name>
    <dbReference type="NCBI Taxonomy" id="1045776"/>
    <lineage>
        <taxon>Bacteria</taxon>
        <taxon>Bacillati</taxon>
        <taxon>Actinomycetota</taxon>
        <taxon>Actinomycetes</taxon>
        <taxon>Pseudonocardiales</taxon>
        <taxon>Pseudonocardiaceae</taxon>
        <taxon>Kutzneria</taxon>
    </lineage>
</organism>
<evidence type="ECO:0000256" key="5">
    <source>
        <dbReference type="ARBA" id="ARBA00023125"/>
    </source>
</evidence>
<dbReference type="Pfam" id="PF00486">
    <property type="entry name" value="Trans_reg_C"/>
    <property type="match status" value="1"/>
</dbReference>
<proteinExistence type="predicted"/>
<dbReference type="InterPro" id="IPR001789">
    <property type="entry name" value="Sig_transdc_resp-reg_receiver"/>
</dbReference>